<evidence type="ECO:0000259" key="7">
    <source>
        <dbReference type="Pfam" id="PF00294"/>
    </source>
</evidence>
<dbReference type="Gene3D" id="3.40.1190.20">
    <property type="match status" value="1"/>
</dbReference>
<dbReference type="NCBIfam" id="TIGR03168">
    <property type="entry name" value="1-PFK"/>
    <property type="match status" value="1"/>
</dbReference>
<comment type="caution">
    <text evidence="8">The sequence shown here is derived from an EMBL/GenBank/DDBJ whole genome shotgun (WGS) entry which is preliminary data.</text>
</comment>
<evidence type="ECO:0000256" key="2">
    <source>
        <dbReference type="ARBA" id="ARBA00022679"/>
    </source>
</evidence>
<keyword evidence="5" id="KW-0067">ATP-binding</keyword>
<keyword evidence="2 6" id="KW-0808">Transferase</keyword>
<dbReference type="PANTHER" id="PTHR46566">
    <property type="entry name" value="1-PHOSPHOFRUCTOKINASE-RELATED"/>
    <property type="match status" value="1"/>
</dbReference>
<sequence>MILTLTPNPSIDQTLVLSEPLRPGAVQRVSQVSSVAGGKGINISRACHYAGVDTLAVFPCDADDPFLSLLQMLDIPHHPVAMNDTVRTNTTVTSPGGETTKLNGPGPQLSPAVLAQLEQVLIDAAPAAQAIVLAGSLPKGTPEDWYVTLVASLRKKNPDLMIAVDSSDAPLRALSPGLDRGIAPSLIKPNGVELGQLMNTDGEALEAAAARGDYSEIVRAAQDLVQRGIPEVLVTLGAAGAALVTATQAWIATPPPIECVSTVGAGDSTLAGYIMARTTGADHASALKTAVAYGAAAASLPGTVIPAPSDINRDGATVKDF</sequence>
<accession>A0A5C5UN66</accession>
<keyword evidence="9" id="KW-1185">Reference proteome</keyword>
<evidence type="ECO:0000313" key="8">
    <source>
        <dbReference type="EMBL" id="TWT26890.1"/>
    </source>
</evidence>
<dbReference type="InterPro" id="IPR017583">
    <property type="entry name" value="Tagatose/fructose_Pkinase"/>
</dbReference>
<evidence type="ECO:0000256" key="3">
    <source>
        <dbReference type="ARBA" id="ARBA00022741"/>
    </source>
</evidence>
<dbReference type="InterPro" id="IPR029056">
    <property type="entry name" value="Ribokinase-like"/>
</dbReference>
<comment type="similarity">
    <text evidence="1">Belongs to the carbohydrate kinase PfkB family.</text>
</comment>
<dbReference type="PROSITE" id="PS00584">
    <property type="entry name" value="PFKB_KINASES_2"/>
    <property type="match status" value="1"/>
</dbReference>
<organism evidence="8 9">
    <name type="scientific">Corynebacterium canis</name>
    <dbReference type="NCBI Taxonomy" id="679663"/>
    <lineage>
        <taxon>Bacteria</taxon>
        <taxon>Bacillati</taxon>
        <taxon>Actinomycetota</taxon>
        <taxon>Actinomycetes</taxon>
        <taxon>Mycobacteriales</taxon>
        <taxon>Corynebacteriaceae</taxon>
        <taxon>Corynebacterium</taxon>
    </lineage>
</organism>
<reference evidence="8 9" key="1">
    <citation type="submission" date="2019-08" db="EMBL/GenBank/DDBJ databases">
        <authorList>
            <person name="Lei W."/>
        </authorList>
    </citation>
    <scope>NUCLEOTIDE SEQUENCE [LARGE SCALE GENOMIC DNA]</scope>
    <source>
        <strain evidence="8 9">CCUG 58627</strain>
    </source>
</reference>
<dbReference type="PANTHER" id="PTHR46566:SF2">
    <property type="entry name" value="ATP-DEPENDENT 6-PHOSPHOFRUCTOKINASE ISOZYME 2"/>
    <property type="match status" value="1"/>
</dbReference>
<dbReference type="InterPro" id="IPR011611">
    <property type="entry name" value="PfkB_dom"/>
</dbReference>
<gene>
    <name evidence="8" type="ORF">FRX94_03340</name>
</gene>
<dbReference type="InterPro" id="IPR002173">
    <property type="entry name" value="Carboh/pur_kinase_PfkB_CS"/>
</dbReference>
<evidence type="ECO:0000313" key="9">
    <source>
        <dbReference type="Proteomes" id="UP000320791"/>
    </source>
</evidence>
<name>A0A5C5UN66_9CORY</name>
<dbReference type="Proteomes" id="UP000320791">
    <property type="component" value="Unassembled WGS sequence"/>
</dbReference>
<keyword evidence="3" id="KW-0547">Nucleotide-binding</keyword>
<dbReference type="GO" id="GO:0005524">
    <property type="term" value="F:ATP binding"/>
    <property type="evidence" value="ECO:0007669"/>
    <property type="project" value="UniProtKB-KW"/>
</dbReference>
<dbReference type="GO" id="GO:0008443">
    <property type="term" value="F:phosphofructokinase activity"/>
    <property type="evidence" value="ECO:0007669"/>
    <property type="project" value="TreeGrafter"/>
</dbReference>
<proteinExistence type="inferred from homology"/>
<keyword evidence="4 8" id="KW-0418">Kinase</keyword>
<dbReference type="Pfam" id="PF00294">
    <property type="entry name" value="PfkB"/>
    <property type="match status" value="1"/>
</dbReference>
<dbReference type="GO" id="GO:0005829">
    <property type="term" value="C:cytosol"/>
    <property type="evidence" value="ECO:0007669"/>
    <property type="project" value="TreeGrafter"/>
</dbReference>
<evidence type="ECO:0000256" key="1">
    <source>
        <dbReference type="ARBA" id="ARBA00010688"/>
    </source>
</evidence>
<evidence type="ECO:0000256" key="6">
    <source>
        <dbReference type="PIRNR" id="PIRNR000535"/>
    </source>
</evidence>
<evidence type="ECO:0000256" key="5">
    <source>
        <dbReference type="ARBA" id="ARBA00022840"/>
    </source>
</evidence>
<feature type="domain" description="Carbohydrate kinase PfkB" evidence="7">
    <location>
        <begin position="23"/>
        <end position="308"/>
    </location>
</feature>
<dbReference type="CDD" id="cd01164">
    <property type="entry name" value="FruK_PfkB_like"/>
    <property type="match status" value="1"/>
</dbReference>
<dbReference type="SUPFAM" id="SSF53613">
    <property type="entry name" value="Ribokinase-like"/>
    <property type="match status" value="1"/>
</dbReference>
<dbReference type="OrthoDB" id="9801219at2"/>
<dbReference type="RefSeq" id="WP_146323708.1">
    <property type="nucleotide sequence ID" value="NZ_BAABLR010000015.1"/>
</dbReference>
<dbReference type="PIRSF" id="PIRSF000535">
    <property type="entry name" value="1PFK/6PFK/LacC"/>
    <property type="match status" value="1"/>
</dbReference>
<dbReference type="EMBL" id="VOHM01000005">
    <property type="protein sequence ID" value="TWT26890.1"/>
    <property type="molecule type" value="Genomic_DNA"/>
</dbReference>
<protein>
    <submittedName>
        <fullName evidence="8">1-phosphofructokinase family hexose kinase</fullName>
    </submittedName>
</protein>
<evidence type="ECO:0000256" key="4">
    <source>
        <dbReference type="ARBA" id="ARBA00022777"/>
    </source>
</evidence>
<dbReference type="AlphaFoldDB" id="A0A5C5UN66"/>